<dbReference type="GO" id="GO:0003700">
    <property type="term" value="F:DNA-binding transcription factor activity"/>
    <property type="evidence" value="ECO:0007669"/>
    <property type="project" value="InterPro"/>
</dbReference>
<evidence type="ECO:0000256" key="1">
    <source>
        <dbReference type="ARBA" id="ARBA00023125"/>
    </source>
</evidence>
<dbReference type="PANTHER" id="PTHR30204:SF98">
    <property type="entry name" value="HTH-TYPE TRANSCRIPTIONAL REGULATOR ADHR"/>
    <property type="match status" value="1"/>
</dbReference>
<keyword evidence="1 3" id="KW-0238">DNA-binding</keyword>
<dbReference type="PANTHER" id="PTHR30204">
    <property type="entry name" value="REDOX-CYCLING DRUG-SENSING TRANSCRIPTIONAL ACTIVATOR SOXR"/>
    <property type="match status" value="1"/>
</dbReference>
<dbReference type="InterPro" id="IPR009061">
    <property type="entry name" value="DNA-bd_dom_put_sf"/>
</dbReference>
<dbReference type="Gene3D" id="1.10.1660.10">
    <property type="match status" value="1"/>
</dbReference>
<dbReference type="InterPro" id="IPR000551">
    <property type="entry name" value="MerR-type_HTH_dom"/>
</dbReference>
<dbReference type="GO" id="GO:0003677">
    <property type="term" value="F:DNA binding"/>
    <property type="evidence" value="ECO:0007669"/>
    <property type="project" value="UniProtKB-KW"/>
</dbReference>
<organism evidence="3 4">
    <name type="scientific">Paractinoplanes atraurantiacus</name>
    <dbReference type="NCBI Taxonomy" id="1036182"/>
    <lineage>
        <taxon>Bacteria</taxon>
        <taxon>Bacillati</taxon>
        <taxon>Actinomycetota</taxon>
        <taxon>Actinomycetes</taxon>
        <taxon>Micromonosporales</taxon>
        <taxon>Micromonosporaceae</taxon>
        <taxon>Paractinoplanes</taxon>
    </lineage>
</organism>
<dbReference type="Pfam" id="PF13411">
    <property type="entry name" value="MerR_1"/>
    <property type="match status" value="1"/>
</dbReference>
<evidence type="ECO:0000259" key="2">
    <source>
        <dbReference type="PROSITE" id="PS50937"/>
    </source>
</evidence>
<sequence>MPLTIQEMARRSGFSEPTLRYYEKIGLLGVVERDASSGHRRYDETVVARVEALACLRSSGVTVDGMRRYVELVDKGDGAAGELRELFDEHAAHLAAEIERLRVRQEYLVLKARMWDARDQGDRRAEAETVKRVEEILRRF</sequence>
<feature type="domain" description="HTH merR-type" evidence="2">
    <location>
        <begin position="1"/>
        <end position="72"/>
    </location>
</feature>
<evidence type="ECO:0000313" key="3">
    <source>
        <dbReference type="EMBL" id="SNY37463.1"/>
    </source>
</evidence>
<dbReference type="EMBL" id="OBDY01000005">
    <property type="protein sequence ID" value="SNY37463.1"/>
    <property type="molecule type" value="Genomic_DNA"/>
</dbReference>
<dbReference type="AlphaFoldDB" id="A0A285HPE7"/>
<reference evidence="3 4" key="1">
    <citation type="submission" date="2017-09" db="EMBL/GenBank/DDBJ databases">
        <authorList>
            <person name="Ehlers B."/>
            <person name="Leendertz F.H."/>
        </authorList>
    </citation>
    <scope>NUCLEOTIDE SEQUENCE [LARGE SCALE GENOMIC DNA]</scope>
    <source>
        <strain evidence="3 4">CGMCC 4.6857</strain>
    </source>
</reference>
<dbReference type="CDD" id="cd01109">
    <property type="entry name" value="HTH_YyaN"/>
    <property type="match status" value="1"/>
</dbReference>
<protein>
    <submittedName>
        <fullName evidence="3">DNA-binding transcriptional regulator, MerR family</fullName>
    </submittedName>
</protein>
<gene>
    <name evidence="3" type="ORF">SAMN05421748_105102</name>
</gene>
<name>A0A285HPE7_9ACTN</name>
<accession>A0A285HPE7</accession>
<dbReference type="InterPro" id="IPR047057">
    <property type="entry name" value="MerR_fam"/>
</dbReference>
<evidence type="ECO:0000313" key="4">
    <source>
        <dbReference type="Proteomes" id="UP000219612"/>
    </source>
</evidence>
<dbReference type="PROSITE" id="PS50937">
    <property type="entry name" value="HTH_MERR_2"/>
    <property type="match status" value="1"/>
</dbReference>
<proteinExistence type="predicted"/>
<dbReference type="Proteomes" id="UP000219612">
    <property type="component" value="Unassembled WGS sequence"/>
</dbReference>
<dbReference type="SMART" id="SM00422">
    <property type="entry name" value="HTH_MERR"/>
    <property type="match status" value="1"/>
</dbReference>
<keyword evidence="4" id="KW-1185">Reference proteome</keyword>
<dbReference type="SUPFAM" id="SSF46955">
    <property type="entry name" value="Putative DNA-binding domain"/>
    <property type="match status" value="1"/>
</dbReference>